<evidence type="ECO:0000313" key="2">
    <source>
        <dbReference type="Proteomes" id="UP001595748"/>
    </source>
</evidence>
<comment type="caution">
    <text evidence="1">The sequence shown here is derived from an EMBL/GenBank/DDBJ whole genome shotgun (WGS) entry which is preliminary data.</text>
</comment>
<protein>
    <submittedName>
        <fullName evidence="1">Uncharacterized protein</fullName>
    </submittedName>
</protein>
<evidence type="ECO:0000313" key="1">
    <source>
        <dbReference type="EMBL" id="MFC3862989.1"/>
    </source>
</evidence>
<keyword evidence="2" id="KW-1185">Reference proteome</keyword>
<proteinExistence type="predicted"/>
<accession>A0ABV8ABA4</accession>
<sequence length="234" mass="26266">MTTTGSPHPRPVLKSSTYDPEHLPADFIRYVKALQAHAGHEPHAYRLARALQMRVRVGLHNYCLPEAQPDPLIVLQPWYFGWSNDVLRHELAHIMLWWSGLESHVIAIYGPEDGWSIVERLCQQAVAFLHIPAPMLQNAVRLHGVSAQAVLHLQKASGASLSTALRRLIYDTPDAQRAGFITSGAYIREVAQCNLTLPFGWLERVPEPLTRFPEASHVTTVRLHARSMVGVRAE</sequence>
<gene>
    <name evidence="1" type="ORF">ACFOPQ_19685</name>
</gene>
<dbReference type="Proteomes" id="UP001595748">
    <property type="component" value="Unassembled WGS sequence"/>
</dbReference>
<dbReference type="EMBL" id="JBHRZF010000221">
    <property type="protein sequence ID" value="MFC3862989.1"/>
    <property type="molecule type" value="Genomic_DNA"/>
</dbReference>
<organism evidence="1 2">
    <name type="scientific">Deinococcus antarcticus</name>
    <dbReference type="NCBI Taxonomy" id="1298767"/>
    <lineage>
        <taxon>Bacteria</taxon>
        <taxon>Thermotogati</taxon>
        <taxon>Deinococcota</taxon>
        <taxon>Deinococci</taxon>
        <taxon>Deinococcales</taxon>
        <taxon>Deinococcaceae</taxon>
        <taxon>Deinococcus</taxon>
    </lineage>
</organism>
<dbReference type="RefSeq" id="WP_380080926.1">
    <property type="nucleotide sequence ID" value="NZ_JBHRZF010000221.1"/>
</dbReference>
<reference evidence="2" key="1">
    <citation type="journal article" date="2019" name="Int. J. Syst. Evol. Microbiol.">
        <title>The Global Catalogue of Microorganisms (GCM) 10K type strain sequencing project: providing services to taxonomists for standard genome sequencing and annotation.</title>
        <authorList>
            <consortium name="The Broad Institute Genomics Platform"/>
            <consortium name="The Broad Institute Genome Sequencing Center for Infectious Disease"/>
            <person name="Wu L."/>
            <person name="Ma J."/>
        </authorList>
    </citation>
    <scope>NUCLEOTIDE SEQUENCE [LARGE SCALE GENOMIC DNA]</scope>
    <source>
        <strain evidence="2">CCTCC AB 2013263</strain>
    </source>
</reference>
<name>A0ABV8ABA4_9DEIO</name>